<evidence type="ECO:0000313" key="3">
    <source>
        <dbReference type="EMBL" id="UXZ05102.1"/>
    </source>
</evidence>
<dbReference type="HAMAP" id="MF_00302">
    <property type="entry name" value="ClpS"/>
    <property type="match status" value="1"/>
</dbReference>
<proteinExistence type="inferred from homology"/>
<dbReference type="GO" id="GO:0006508">
    <property type="term" value="P:proteolysis"/>
    <property type="evidence" value="ECO:0007669"/>
    <property type="project" value="UniProtKB-KW"/>
</dbReference>
<dbReference type="EMBL" id="CP089977">
    <property type="protein sequence ID" value="UXZ05102.1"/>
    <property type="molecule type" value="Genomic_DNA"/>
</dbReference>
<evidence type="ECO:0000259" key="2">
    <source>
        <dbReference type="Pfam" id="PF02617"/>
    </source>
</evidence>
<dbReference type="PANTHER" id="PTHR33473:SF17">
    <property type="entry name" value="ATP-DEPENDENT CLP PROTEASE ADAPTER PROTEIN CLPS1, CHLOROPLASTIC"/>
    <property type="match status" value="1"/>
</dbReference>
<keyword evidence="4" id="KW-1185">Reference proteome</keyword>
<comment type="similarity">
    <text evidence="1">Belongs to the ClpS family.</text>
</comment>
<keyword evidence="3" id="KW-0378">Hydrolase</keyword>
<accession>A0ABY6F559</accession>
<name>A0ABY6F559_9GAMM</name>
<dbReference type="InterPro" id="IPR014719">
    <property type="entry name" value="Ribosomal_bL12_C/ClpS-like"/>
</dbReference>
<dbReference type="RefSeq" id="WP_263076602.1">
    <property type="nucleotide sequence ID" value="NZ_CP089977.1"/>
</dbReference>
<dbReference type="InterPro" id="IPR003769">
    <property type="entry name" value="ClpS_core"/>
</dbReference>
<protein>
    <recommendedName>
        <fullName evidence="1">ATP-dependent Clp protease adapter protein ClpS</fullName>
    </recommendedName>
</protein>
<dbReference type="InterPro" id="IPR022935">
    <property type="entry name" value="ClpS"/>
</dbReference>
<dbReference type="GO" id="GO:0008233">
    <property type="term" value="F:peptidase activity"/>
    <property type="evidence" value="ECO:0007669"/>
    <property type="project" value="UniProtKB-KW"/>
</dbReference>
<dbReference type="PANTHER" id="PTHR33473">
    <property type="entry name" value="ATP-DEPENDENT CLP PROTEASE ADAPTER PROTEIN CLPS1, CHLOROPLASTIC"/>
    <property type="match status" value="1"/>
</dbReference>
<dbReference type="Pfam" id="PF02617">
    <property type="entry name" value="ClpS"/>
    <property type="match status" value="1"/>
</dbReference>
<keyword evidence="3" id="KW-0645">Protease</keyword>
<dbReference type="SUPFAM" id="SSF54736">
    <property type="entry name" value="ClpS-like"/>
    <property type="match status" value="1"/>
</dbReference>
<gene>
    <name evidence="1" type="primary">clpS</name>
    <name evidence="3" type="ORF">LU297_01205</name>
</gene>
<feature type="domain" description="Adaptor protein ClpS core" evidence="2">
    <location>
        <begin position="36"/>
        <end position="113"/>
    </location>
</feature>
<dbReference type="Gene3D" id="3.30.1390.10">
    <property type="match status" value="1"/>
</dbReference>
<sequence>MFYIQSIFCNQTQAMAEHDTDSDVAVTSQVQTQVRRPSMYAVVMHNDNYTTMEFVMYVLMDIFEHNTEQAYQLMMKVHQTGRAVVATLPFEIAEMKVEEVDLLAEEENYPLLTTIEPA</sequence>
<dbReference type="Proteomes" id="UP001063782">
    <property type="component" value="Chromosome"/>
</dbReference>
<reference evidence="3" key="1">
    <citation type="submission" date="2021-12" db="EMBL/GenBank/DDBJ databases">
        <title>taxonomy of Moraxella sp. ZY201224.</title>
        <authorList>
            <person name="Li F."/>
        </authorList>
    </citation>
    <scope>NUCLEOTIDE SEQUENCE</scope>
    <source>
        <strain evidence="3">ZY201224</strain>
    </source>
</reference>
<organism evidence="3 4">
    <name type="scientific">Moraxella nasicaprae</name>
    <dbReference type="NCBI Taxonomy" id="2904122"/>
    <lineage>
        <taxon>Bacteria</taxon>
        <taxon>Pseudomonadati</taxon>
        <taxon>Pseudomonadota</taxon>
        <taxon>Gammaproteobacteria</taxon>
        <taxon>Moraxellales</taxon>
        <taxon>Moraxellaceae</taxon>
        <taxon>Moraxella</taxon>
    </lineage>
</organism>
<evidence type="ECO:0000256" key="1">
    <source>
        <dbReference type="HAMAP-Rule" id="MF_00302"/>
    </source>
</evidence>
<evidence type="ECO:0000313" key="4">
    <source>
        <dbReference type="Proteomes" id="UP001063782"/>
    </source>
</evidence>
<comment type="function">
    <text evidence="1">Involved in the modulation of the specificity of the ClpAP-mediated ATP-dependent protein degradation.</text>
</comment>
<comment type="subunit">
    <text evidence="1">Binds to the N-terminal domain of the chaperone ClpA.</text>
</comment>